<organism evidence="4 5">
    <name type="scientific">Oculimacula yallundae</name>
    <dbReference type="NCBI Taxonomy" id="86028"/>
    <lineage>
        <taxon>Eukaryota</taxon>
        <taxon>Fungi</taxon>
        <taxon>Dikarya</taxon>
        <taxon>Ascomycota</taxon>
        <taxon>Pezizomycotina</taxon>
        <taxon>Leotiomycetes</taxon>
        <taxon>Helotiales</taxon>
        <taxon>Ploettnerulaceae</taxon>
        <taxon>Oculimacula</taxon>
    </lineage>
</organism>
<sequence>MSKSGKSVNRSSKRSTPPHDHVSGVLDGRHKRVWKACERCRMKKTKCDGESPCKRCKDDGLVCTAGSRKKTEYKQIPRGYAEVLENTQFALNATVQKLYSMVRNNEPWTLGEPELNGRGQPVIHDIASKLGCIRASPDLPYAIPEGEEGLAYLKAQLQSPGSEMIVEDNSGRKHSEDSSSDFSGLQRTERASSSESDGSNESKSYSDRLWTQQQQQSVTKLAPRKAAPLNMSQVPSFEEEVAHRSQVSLDTTSAMSSPMYSNYQADLYGNSPFAAWAGTDEFLGQAHALDLTAQFMIQQAQNPRSAPFTRQNGFNTGTTKEDQMMNDLADPAIDTISPLLLSGYWNSGDDYCFNQN</sequence>
<evidence type="ECO:0000313" key="5">
    <source>
        <dbReference type="Proteomes" id="UP001595075"/>
    </source>
</evidence>
<dbReference type="EMBL" id="JAZHXI010000012">
    <property type="protein sequence ID" value="KAL2065328.1"/>
    <property type="molecule type" value="Genomic_DNA"/>
</dbReference>
<evidence type="ECO:0000313" key="4">
    <source>
        <dbReference type="EMBL" id="KAL2065328.1"/>
    </source>
</evidence>
<dbReference type="InterPro" id="IPR052783">
    <property type="entry name" value="Metabolic/Drug-Res_Regulator"/>
</dbReference>
<dbReference type="PROSITE" id="PS50048">
    <property type="entry name" value="ZN2_CY6_FUNGAL_2"/>
    <property type="match status" value="1"/>
</dbReference>
<comment type="caution">
    <text evidence="4">The sequence shown here is derived from an EMBL/GenBank/DDBJ whole genome shotgun (WGS) entry which is preliminary data.</text>
</comment>
<dbReference type="CDD" id="cd15486">
    <property type="entry name" value="ZIP_Sip4"/>
    <property type="match status" value="1"/>
</dbReference>
<evidence type="ECO:0000256" key="2">
    <source>
        <dbReference type="SAM" id="MobiDB-lite"/>
    </source>
</evidence>
<feature type="region of interest" description="Disordered" evidence="2">
    <location>
        <begin position="162"/>
        <end position="226"/>
    </location>
</feature>
<accession>A0ABR4C5W4</accession>
<feature type="compositionally biased region" description="Polar residues" evidence="2">
    <location>
        <begin position="1"/>
        <end position="10"/>
    </location>
</feature>
<proteinExistence type="predicted"/>
<dbReference type="CDD" id="cd00067">
    <property type="entry name" value="GAL4"/>
    <property type="match status" value="1"/>
</dbReference>
<dbReference type="Pfam" id="PF00172">
    <property type="entry name" value="Zn_clus"/>
    <property type="match status" value="1"/>
</dbReference>
<dbReference type="Proteomes" id="UP001595075">
    <property type="component" value="Unassembled WGS sequence"/>
</dbReference>
<keyword evidence="5" id="KW-1185">Reference proteome</keyword>
<feature type="compositionally biased region" description="Polar residues" evidence="2">
    <location>
        <begin position="209"/>
        <end position="219"/>
    </location>
</feature>
<dbReference type="InterPro" id="IPR001138">
    <property type="entry name" value="Zn2Cys6_DnaBD"/>
</dbReference>
<feature type="compositionally biased region" description="Low complexity" evidence="2">
    <location>
        <begin position="193"/>
        <end position="203"/>
    </location>
</feature>
<feature type="region of interest" description="Disordered" evidence="2">
    <location>
        <begin position="1"/>
        <end position="27"/>
    </location>
</feature>
<name>A0ABR4C5W4_9HELO</name>
<dbReference type="InterPro" id="IPR036864">
    <property type="entry name" value="Zn2-C6_fun-type_DNA-bd_sf"/>
</dbReference>
<evidence type="ECO:0000256" key="1">
    <source>
        <dbReference type="ARBA" id="ARBA00023242"/>
    </source>
</evidence>
<dbReference type="SMART" id="SM00066">
    <property type="entry name" value="GAL4"/>
    <property type="match status" value="1"/>
</dbReference>
<dbReference type="PANTHER" id="PTHR47655">
    <property type="entry name" value="QUINIC ACID UTILIZATION ACTIVATOR"/>
    <property type="match status" value="1"/>
</dbReference>
<dbReference type="PANTHER" id="PTHR47655:SF3">
    <property type="entry name" value="ZN(II)2CYS6 TRANSCRIPTION FACTOR (EUROFUNG)"/>
    <property type="match status" value="1"/>
</dbReference>
<keyword evidence="1" id="KW-0539">Nucleus</keyword>
<dbReference type="PROSITE" id="PS00463">
    <property type="entry name" value="ZN2_CY6_FUNGAL_1"/>
    <property type="match status" value="1"/>
</dbReference>
<protein>
    <recommendedName>
        <fullName evidence="3">Zn(2)-C6 fungal-type domain-containing protein</fullName>
    </recommendedName>
</protein>
<feature type="domain" description="Zn(2)-C6 fungal-type" evidence="3">
    <location>
        <begin position="36"/>
        <end position="65"/>
    </location>
</feature>
<reference evidence="4 5" key="1">
    <citation type="journal article" date="2024" name="Commun. Biol.">
        <title>Comparative genomic analysis of thermophilic fungi reveals convergent evolutionary adaptations and gene losses.</title>
        <authorList>
            <person name="Steindorff A.S."/>
            <person name="Aguilar-Pontes M.V."/>
            <person name="Robinson A.J."/>
            <person name="Andreopoulos B."/>
            <person name="LaButti K."/>
            <person name="Kuo A."/>
            <person name="Mondo S."/>
            <person name="Riley R."/>
            <person name="Otillar R."/>
            <person name="Haridas S."/>
            <person name="Lipzen A."/>
            <person name="Grimwood J."/>
            <person name="Schmutz J."/>
            <person name="Clum A."/>
            <person name="Reid I.D."/>
            <person name="Moisan M.C."/>
            <person name="Butler G."/>
            <person name="Nguyen T.T.M."/>
            <person name="Dewar K."/>
            <person name="Conant G."/>
            <person name="Drula E."/>
            <person name="Henrissat B."/>
            <person name="Hansel C."/>
            <person name="Singer S."/>
            <person name="Hutchinson M.I."/>
            <person name="de Vries R.P."/>
            <person name="Natvig D.O."/>
            <person name="Powell A.J."/>
            <person name="Tsang A."/>
            <person name="Grigoriev I.V."/>
        </authorList>
    </citation>
    <scope>NUCLEOTIDE SEQUENCE [LARGE SCALE GENOMIC DNA]</scope>
    <source>
        <strain evidence="4 5">CBS 494.80</strain>
    </source>
</reference>
<evidence type="ECO:0000259" key="3">
    <source>
        <dbReference type="PROSITE" id="PS50048"/>
    </source>
</evidence>
<dbReference type="Gene3D" id="4.10.240.10">
    <property type="entry name" value="Zn(2)-C6 fungal-type DNA-binding domain"/>
    <property type="match status" value="1"/>
</dbReference>
<dbReference type="SUPFAM" id="SSF57701">
    <property type="entry name" value="Zn2/Cys6 DNA-binding domain"/>
    <property type="match status" value="1"/>
</dbReference>
<gene>
    <name evidence="4" type="ORF">VTL71DRAFT_2997</name>
</gene>